<dbReference type="Proteomes" id="UP000318582">
    <property type="component" value="Unassembled WGS sequence"/>
</dbReference>
<dbReference type="GO" id="GO:0005483">
    <property type="term" value="F:soluble NSF attachment protein activity"/>
    <property type="evidence" value="ECO:0007669"/>
    <property type="project" value="TreeGrafter"/>
</dbReference>
<dbReference type="GO" id="GO:0005774">
    <property type="term" value="C:vacuolar membrane"/>
    <property type="evidence" value="ECO:0007669"/>
    <property type="project" value="TreeGrafter"/>
</dbReference>
<dbReference type="SUPFAM" id="SSF48452">
    <property type="entry name" value="TPR-like"/>
    <property type="match status" value="1"/>
</dbReference>
<sequence>MSDPKVKEGLEFMDAGEKARNKKTLFGKQKPDWDMAVQNFEAAATCFKNARAYDYCVEAYVKAAEGHRQLDSLFLAAKALESAATIAGQQLKQPAQSADLYRQTSEFFLAQGSHDRAGEALEKAAKALETTDVNKCIEFYDESCRIYEDENKLRFGVDTFKRAIGVCLRNQRYDKALELSGRLSDAFSKLEQRPNFCKQALSSIVILLAKGDEAGADNHLAMLAGQHGFAQSEEGGIAQALIEGMQNGDQEALNGALKRTAVQFLDNEIARTARELKAPAGRGPGQKSQPPPEKPASEAVKQLQDEIEEEGFL</sequence>
<dbReference type="GO" id="GO:0019905">
    <property type="term" value="F:syntaxin binding"/>
    <property type="evidence" value="ECO:0007669"/>
    <property type="project" value="TreeGrafter"/>
</dbReference>
<organism evidence="10 11">
    <name type="scientific">Powellomyces hirtus</name>
    <dbReference type="NCBI Taxonomy" id="109895"/>
    <lineage>
        <taxon>Eukaryota</taxon>
        <taxon>Fungi</taxon>
        <taxon>Fungi incertae sedis</taxon>
        <taxon>Chytridiomycota</taxon>
        <taxon>Chytridiomycota incertae sedis</taxon>
        <taxon>Chytridiomycetes</taxon>
        <taxon>Spizellomycetales</taxon>
        <taxon>Powellomycetaceae</taxon>
        <taxon>Powellomyces</taxon>
    </lineage>
</organism>
<dbReference type="InterPro" id="IPR011990">
    <property type="entry name" value="TPR-like_helical_dom_sf"/>
</dbReference>
<comment type="similarity">
    <text evidence="2">Belongs to the SNAP family.</text>
</comment>
<dbReference type="Gene3D" id="1.25.40.10">
    <property type="entry name" value="Tetratricopeptide repeat domain"/>
    <property type="match status" value="1"/>
</dbReference>
<reference evidence="10 11" key="1">
    <citation type="journal article" date="2019" name="Sci. Rep.">
        <title>Comparative genomics of chytrid fungi reveal insights into the obligate biotrophic and pathogenic lifestyle of Synchytrium endobioticum.</title>
        <authorList>
            <person name="van de Vossenberg B.T.L.H."/>
            <person name="Warris S."/>
            <person name="Nguyen H.D.T."/>
            <person name="van Gent-Pelzer M.P.E."/>
            <person name="Joly D.L."/>
            <person name="van de Geest H.C."/>
            <person name="Bonants P.J.M."/>
            <person name="Smith D.S."/>
            <person name="Levesque C.A."/>
            <person name="van der Lee T.A.J."/>
        </authorList>
    </citation>
    <scope>NUCLEOTIDE SEQUENCE [LARGE SCALE GENOMIC DNA]</scope>
    <source>
        <strain evidence="10 11">CBS 809.83</strain>
    </source>
</reference>
<dbReference type="GO" id="GO:0031201">
    <property type="term" value="C:SNARE complex"/>
    <property type="evidence" value="ECO:0007669"/>
    <property type="project" value="TreeGrafter"/>
</dbReference>
<evidence type="ECO:0000256" key="7">
    <source>
        <dbReference type="ARBA" id="ARBA00040047"/>
    </source>
</evidence>
<dbReference type="PANTHER" id="PTHR13768:SF2">
    <property type="entry name" value="GAMMA-SOLUBLE NSF ATTACHMENT PROTEIN"/>
    <property type="match status" value="1"/>
</dbReference>
<dbReference type="EMBL" id="QEAQ01000011">
    <property type="protein sequence ID" value="TPX60929.1"/>
    <property type="molecule type" value="Genomic_DNA"/>
</dbReference>
<evidence type="ECO:0000313" key="10">
    <source>
        <dbReference type="EMBL" id="TPX60929.1"/>
    </source>
</evidence>
<dbReference type="GO" id="GO:0006886">
    <property type="term" value="P:intracellular protein transport"/>
    <property type="evidence" value="ECO:0007669"/>
    <property type="project" value="InterPro"/>
</dbReference>
<keyword evidence="4" id="KW-0931">ER-Golgi transport</keyword>
<comment type="caution">
    <text evidence="10">The sequence shown here is derived from an EMBL/GenBank/DDBJ whole genome shotgun (WGS) entry which is preliminary data.</text>
</comment>
<evidence type="ECO:0000313" key="11">
    <source>
        <dbReference type="Proteomes" id="UP000318582"/>
    </source>
</evidence>
<comment type="subcellular location">
    <subcellularLocation>
        <location evidence="1">Membrane</location>
        <topology evidence="1">Peripheral membrane protein</topology>
    </subcellularLocation>
</comment>
<keyword evidence="6" id="KW-0472">Membrane</keyword>
<keyword evidence="11" id="KW-1185">Reference proteome</keyword>
<evidence type="ECO:0000256" key="1">
    <source>
        <dbReference type="ARBA" id="ARBA00004170"/>
    </source>
</evidence>
<feature type="region of interest" description="Disordered" evidence="9">
    <location>
        <begin position="273"/>
        <end position="313"/>
    </location>
</feature>
<dbReference type="GO" id="GO:0016192">
    <property type="term" value="P:vesicle-mediated transport"/>
    <property type="evidence" value="ECO:0007669"/>
    <property type="project" value="UniProtKB-KW"/>
</dbReference>
<evidence type="ECO:0000256" key="3">
    <source>
        <dbReference type="ARBA" id="ARBA00022448"/>
    </source>
</evidence>
<dbReference type="InterPro" id="IPR000744">
    <property type="entry name" value="NSF_attach"/>
</dbReference>
<evidence type="ECO:0000256" key="9">
    <source>
        <dbReference type="SAM" id="MobiDB-lite"/>
    </source>
</evidence>
<gene>
    <name evidence="10" type="ORF">PhCBS80983_g01430</name>
</gene>
<keyword evidence="5" id="KW-0653">Protein transport</keyword>
<protein>
    <recommendedName>
        <fullName evidence="7">Gamma-soluble NSF attachment protein</fullName>
    </recommendedName>
    <alternativeName>
        <fullName evidence="8">N-ethylmaleimide-sensitive factor attachment protein gamma</fullName>
    </alternativeName>
</protein>
<evidence type="ECO:0000256" key="5">
    <source>
        <dbReference type="ARBA" id="ARBA00022927"/>
    </source>
</evidence>
<dbReference type="PANTHER" id="PTHR13768">
    <property type="entry name" value="SOLUBLE NSF ATTACHMENT PROTEIN SNAP"/>
    <property type="match status" value="1"/>
</dbReference>
<keyword evidence="3" id="KW-0813">Transport</keyword>
<dbReference type="Pfam" id="PF14938">
    <property type="entry name" value="SNAP"/>
    <property type="match status" value="1"/>
</dbReference>
<evidence type="ECO:0000256" key="2">
    <source>
        <dbReference type="ARBA" id="ARBA00010050"/>
    </source>
</evidence>
<evidence type="ECO:0000256" key="8">
    <source>
        <dbReference type="ARBA" id="ARBA00042485"/>
    </source>
</evidence>
<evidence type="ECO:0000256" key="4">
    <source>
        <dbReference type="ARBA" id="ARBA00022892"/>
    </source>
</evidence>
<accession>A0A507EA26</accession>
<evidence type="ECO:0000256" key="6">
    <source>
        <dbReference type="ARBA" id="ARBA00023136"/>
    </source>
</evidence>
<dbReference type="STRING" id="109895.A0A507EA26"/>
<proteinExistence type="inferred from homology"/>
<name>A0A507EA26_9FUNG</name>
<dbReference type="AlphaFoldDB" id="A0A507EA26"/>